<evidence type="ECO:0000256" key="3">
    <source>
        <dbReference type="ARBA" id="ARBA00022692"/>
    </source>
</evidence>
<keyword evidence="3 6" id="KW-0812">Transmembrane</keyword>
<feature type="transmembrane region" description="Helical" evidence="6">
    <location>
        <begin position="12"/>
        <end position="31"/>
    </location>
</feature>
<reference evidence="8 9" key="1">
    <citation type="submission" date="2018-02" db="EMBL/GenBank/DDBJ databases">
        <title>Complete genome of the streamlined marine actinobacterium Pontimonas salivibrio CL-TW6 adapted to coastal planktonic lifestype.</title>
        <authorList>
            <person name="Cho B.C."/>
            <person name="Hardies S.C."/>
            <person name="Jang G.I."/>
            <person name="Hwang C.Y."/>
        </authorList>
    </citation>
    <scope>NUCLEOTIDE SEQUENCE [LARGE SCALE GENOMIC DNA]</scope>
    <source>
        <strain evidence="8 9">CL-TW6</strain>
    </source>
</reference>
<feature type="transmembrane region" description="Helical" evidence="6">
    <location>
        <begin position="254"/>
        <end position="272"/>
    </location>
</feature>
<evidence type="ECO:0000256" key="1">
    <source>
        <dbReference type="ARBA" id="ARBA00004141"/>
    </source>
</evidence>
<keyword evidence="6" id="KW-1003">Cell membrane</keyword>
<name>A0A2L2BMX5_9MICO</name>
<dbReference type="InterPro" id="IPR051598">
    <property type="entry name" value="TSUP/Inactive_protease-like"/>
</dbReference>
<protein>
    <recommendedName>
        <fullName evidence="6">Probable membrane transporter protein</fullName>
    </recommendedName>
</protein>
<feature type="compositionally biased region" description="Polar residues" evidence="7">
    <location>
        <begin position="137"/>
        <end position="149"/>
    </location>
</feature>
<evidence type="ECO:0000313" key="8">
    <source>
        <dbReference type="EMBL" id="AVG23019.1"/>
    </source>
</evidence>
<feature type="transmembrane region" description="Helical" evidence="6">
    <location>
        <begin position="83"/>
        <end position="102"/>
    </location>
</feature>
<dbReference type="AlphaFoldDB" id="A0A2L2BMX5"/>
<keyword evidence="5 6" id="KW-0472">Membrane</keyword>
<feature type="transmembrane region" description="Helical" evidence="6">
    <location>
        <begin position="109"/>
        <end position="126"/>
    </location>
</feature>
<comment type="similarity">
    <text evidence="2 6">Belongs to the 4-toluene sulfonate uptake permease (TSUP) (TC 2.A.102) family.</text>
</comment>
<dbReference type="Proteomes" id="UP000243077">
    <property type="component" value="Chromosome"/>
</dbReference>
<comment type="subcellular location">
    <subcellularLocation>
        <location evidence="6">Cell membrane</location>
        <topology evidence="6">Multi-pass membrane protein</topology>
    </subcellularLocation>
    <subcellularLocation>
        <location evidence="1">Membrane</location>
        <topology evidence="1">Multi-pass membrane protein</topology>
    </subcellularLocation>
</comment>
<gene>
    <name evidence="8" type="ORF">C3B54_118</name>
</gene>
<accession>A0A2L2BMX5</accession>
<dbReference type="KEGG" id="psai:C3B54_118"/>
<keyword evidence="9" id="KW-1185">Reference proteome</keyword>
<dbReference type="GO" id="GO:0005886">
    <property type="term" value="C:plasma membrane"/>
    <property type="evidence" value="ECO:0007669"/>
    <property type="project" value="UniProtKB-SubCell"/>
</dbReference>
<evidence type="ECO:0000256" key="2">
    <source>
        <dbReference type="ARBA" id="ARBA00009142"/>
    </source>
</evidence>
<evidence type="ECO:0000313" key="9">
    <source>
        <dbReference type="Proteomes" id="UP000243077"/>
    </source>
</evidence>
<keyword evidence="4 6" id="KW-1133">Transmembrane helix</keyword>
<evidence type="ECO:0000256" key="5">
    <source>
        <dbReference type="ARBA" id="ARBA00023136"/>
    </source>
</evidence>
<dbReference type="Pfam" id="PF01925">
    <property type="entry name" value="TauE"/>
    <property type="match status" value="1"/>
</dbReference>
<feature type="transmembrane region" description="Helical" evidence="6">
    <location>
        <begin position="158"/>
        <end position="187"/>
    </location>
</feature>
<dbReference type="PANTHER" id="PTHR43701:SF2">
    <property type="entry name" value="MEMBRANE TRANSPORTER PROTEIN YJNA-RELATED"/>
    <property type="match status" value="1"/>
</dbReference>
<feature type="transmembrane region" description="Helical" evidence="6">
    <location>
        <begin position="199"/>
        <end position="220"/>
    </location>
</feature>
<feature type="region of interest" description="Disordered" evidence="7">
    <location>
        <begin position="137"/>
        <end position="156"/>
    </location>
</feature>
<evidence type="ECO:0000256" key="6">
    <source>
        <dbReference type="RuleBase" id="RU363041"/>
    </source>
</evidence>
<feature type="transmembrane region" description="Helical" evidence="6">
    <location>
        <begin position="38"/>
        <end position="63"/>
    </location>
</feature>
<sequence length="273" mass="28107">MRHNAVVDIDWLLVVASSVVGLLVGLTGVGAGALMTPLLIGFFAVPIPVAIATDLLFATITKALGVSIHGRAGRVDWSVTKKLWAGSIPGVLIGSLFLVALVTQDAARWLTWLIVLFVGLTAWTLLRRALGTPKKTASVSQTQGSTKESNGPEPARGWLAPVGGFGIGMGVSLTSVGAGVLGMALLVRLSPKNTPPQRLVATDLLHAIPIALIAGVSYSLSGLVDWSLLMTLLIGSLPGVVLGSLLSGKIPARVLNLTLGVILALLAVTLVVS</sequence>
<dbReference type="EMBL" id="CP026923">
    <property type="protein sequence ID" value="AVG23019.1"/>
    <property type="molecule type" value="Genomic_DNA"/>
</dbReference>
<dbReference type="PANTHER" id="PTHR43701">
    <property type="entry name" value="MEMBRANE TRANSPORTER PROTEIN MJ0441-RELATED"/>
    <property type="match status" value="1"/>
</dbReference>
<proteinExistence type="inferred from homology"/>
<dbReference type="InterPro" id="IPR002781">
    <property type="entry name" value="TM_pro_TauE-like"/>
</dbReference>
<evidence type="ECO:0000256" key="7">
    <source>
        <dbReference type="SAM" id="MobiDB-lite"/>
    </source>
</evidence>
<feature type="transmembrane region" description="Helical" evidence="6">
    <location>
        <begin position="226"/>
        <end position="247"/>
    </location>
</feature>
<evidence type="ECO:0000256" key="4">
    <source>
        <dbReference type="ARBA" id="ARBA00022989"/>
    </source>
</evidence>
<organism evidence="8 9">
    <name type="scientific">Pontimonas salivibrio</name>
    <dbReference type="NCBI Taxonomy" id="1159327"/>
    <lineage>
        <taxon>Bacteria</taxon>
        <taxon>Bacillati</taxon>
        <taxon>Actinomycetota</taxon>
        <taxon>Actinomycetes</taxon>
        <taxon>Micrococcales</taxon>
        <taxon>Microbacteriaceae</taxon>
        <taxon>Pontimonas</taxon>
    </lineage>
</organism>